<accession>A0A151MSA5</accession>
<evidence type="ECO:0000313" key="3">
    <source>
        <dbReference type="Proteomes" id="UP000050525"/>
    </source>
</evidence>
<sequence length="118" mass="13564">MLLFWTEKLASLLKTSTPILEGYFLEKSVWDAWQFPICDVLRVLLSQFPVRALRSQKQSQCHSTSGSIKVHQTSTAPSKHSDRLSQPTWKHKHYKATATSSFIFFVIRKLQQQERGAG</sequence>
<comment type="caution">
    <text evidence="2">The sequence shown here is derived from an EMBL/GenBank/DDBJ whole genome shotgun (WGS) entry which is preliminary data.</text>
</comment>
<protein>
    <submittedName>
        <fullName evidence="2">Uncharacterized protein</fullName>
    </submittedName>
</protein>
<keyword evidence="3" id="KW-1185">Reference proteome</keyword>
<dbReference type="AlphaFoldDB" id="A0A151MSA5"/>
<reference evidence="2 3" key="1">
    <citation type="journal article" date="2012" name="Genome Biol.">
        <title>Sequencing three crocodilian genomes to illuminate the evolution of archosaurs and amniotes.</title>
        <authorList>
            <person name="St John J.A."/>
            <person name="Braun E.L."/>
            <person name="Isberg S.R."/>
            <person name="Miles L.G."/>
            <person name="Chong A.Y."/>
            <person name="Gongora J."/>
            <person name="Dalzell P."/>
            <person name="Moran C."/>
            <person name="Bed'hom B."/>
            <person name="Abzhanov A."/>
            <person name="Burgess S.C."/>
            <person name="Cooksey A.M."/>
            <person name="Castoe T.A."/>
            <person name="Crawford N.G."/>
            <person name="Densmore L.D."/>
            <person name="Drew J.C."/>
            <person name="Edwards S.V."/>
            <person name="Faircloth B.C."/>
            <person name="Fujita M.K."/>
            <person name="Greenwold M.J."/>
            <person name="Hoffmann F.G."/>
            <person name="Howard J.M."/>
            <person name="Iguchi T."/>
            <person name="Janes D.E."/>
            <person name="Khan S.Y."/>
            <person name="Kohno S."/>
            <person name="de Koning A.J."/>
            <person name="Lance S.L."/>
            <person name="McCarthy F.M."/>
            <person name="McCormack J.E."/>
            <person name="Merchant M.E."/>
            <person name="Peterson D.G."/>
            <person name="Pollock D.D."/>
            <person name="Pourmand N."/>
            <person name="Raney B.J."/>
            <person name="Roessler K.A."/>
            <person name="Sanford J.R."/>
            <person name="Sawyer R.H."/>
            <person name="Schmidt C.J."/>
            <person name="Triplett E.W."/>
            <person name="Tuberville T.D."/>
            <person name="Venegas-Anaya M."/>
            <person name="Howard J.T."/>
            <person name="Jarvis E.D."/>
            <person name="Guillette L.J.Jr."/>
            <person name="Glenn T.C."/>
            <person name="Green R.E."/>
            <person name="Ray D.A."/>
        </authorList>
    </citation>
    <scope>NUCLEOTIDE SEQUENCE [LARGE SCALE GENOMIC DNA]</scope>
    <source>
        <strain evidence="2">KSC_2009_1</strain>
    </source>
</reference>
<dbReference type="Proteomes" id="UP000050525">
    <property type="component" value="Unassembled WGS sequence"/>
</dbReference>
<dbReference type="EMBL" id="AKHW03005226">
    <property type="protein sequence ID" value="KYO27299.1"/>
    <property type="molecule type" value="Genomic_DNA"/>
</dbReference>
<name>A0A151MSA5_ALLMI</name>
<organism evidence="2 3">
    <name type="scientific">Alligator mississippiensis</name>
    <name type="common">American alligator</name>
    <dbReference type="NCBI Taxonomy" id="8496"/>
    <lineage>
        <taxon>Eukaryota</taxon>
        <taxon>Metazoa</taxon>
        <taxon>Chordata</taxon>
        <taxon>Craniata</taxon>
        <taxon>Vertebrata</taxon>
        <taxon>Euteleostomi</taxon>
        <taxon>Archelosauria</taxon>
        <taxon>Archosauria</taxon>
        <taxon>Crocodylia</taxon>
        <taxon>Alligatoridae</taxon>
        <taxon>Alligatorinae</taxon>
        <taxon>Alligator</taxon>
    </lineage>
</organism>
<gene>
    <name evidence="2" type="ORF">Y1Q_0021229</name>
</gene>
<evidence type="ECO:0000313" key="2">
    <source>
        <dbReference type="EMBL" id="KYO27299.1"/>
    </source>
</evidence>
<evidence type="ECO:0000256" key="1">
    <source>
        <dbReference type="SAM" id="MobiDB-lite"/>
    </source>
</evidence>
<proteinExistence type="predicted"/>
<feature type="region of interest" description="Disordered" evidence="1">
    <location>
        <begin position="56"/>
        <end position="88"/>
    </location>
</feature>